<dbReference type="InterPro" id="IPR013822">
    <property type="entry name" value="Signal_recog_particl_SRP54_hlx"/>
</dbReference>
<dbReference type="GO" id="GO:0008312">
    <property type="term" value="F:7S RNA binding"/>
    <property type="evidence" value="ECO:0007669"/>
    <property type="project" value="InterPro"/>
</dbReference>
<dbReference type="SMART" id="SM00382">
    <property type="entry name" value="AAA"/>
    <property type="match status" value="1"/>
</dbReference>
<dbReference type="InterPro" id="IPR004780">
    <property type="entry name" value="SRP"/>
</dbReference>
<evidence type="ECO:0000313" key="15">
    <source>
        <dbReference type="Proteomes" id="UP000075799"/>
    </source>
</evidence>
<dbReference type="OrthoDB" id="5289004at2"/>
<dbReference type="SUPFAM" id="SSF47364">
    <property type="entry name" value="Domain of the SRP/SRP receptor G-proteins"/>
    <property type="match status" value="1"/>
</dbReference>
<dbReference type="EC" id="3.6.5.4" evidence="10"/>
<dbReference type="GO" id="GO:0048500">
    <property type="term" value="C:signal recognition particle"/>
    <property type="evidence" value="ECO:0007669"/>
    <property type="project" value="UniProtKB-UniRule"/>
</dbReference>
<evidence type="ECO:0000256" key="4">
    <source>
        <dbReference type="ARBA" id="ARBA00022801"/>
    </source>
</evidence>
<dbReference type="Gene3D" id="1.20.120.140">
    <property type="entry name" value="Signal recognition particle SRP54, nucleotide-binding domain"/>
    <property type="match status" value="1"/>
</dbReference>
<keyword evidence="8 10" id="KW-0687">Ribonucleoprotein</keyword>
<keyword evidence="2 10" id="KW-0963">Cytoplasm</keyword>
<sequence length="443" mass="49034">MFENLSDKIMASLKKVRGQSKITEANIEDVIKEIRLSLLEADVNFKVVKIFIDKVKAKALGAEVLQNVNPGQMFVKIVHDELVNVLGGGAVDINVRENPSVIFMVGLQGAGKTTSSAKLALYIRQKLGKKPGMVPADIYRPAAIDQLQTLGRQNNIPTFPTQVGMKPEEILEKSKQWAKDNMVDVVIVDTAGRLQVDDELMNELGRLREIWTPQEILLVADAMLGQQSVNVAEGFHKKLNLTGLVLTKVDGDARGGAALSIREVTGIPIKFLGVGEKVSALEVFHPDRLAGRILDMGDVLSLVEKAQEVIDEKSARDSAKKIMKNEFTLEDFLAQIQQLKKMGGFESILKFLPGMGELSKQLKNMTPPDAEMKKIEAIIRSMTYQERHNHKLLNASRRQRIAKGSGTQVQDVNKLVKQFEDAKKMMGGMMKMGMGRGGMKFPF</sequence>
<keyword evidence="4 10" id="KW-0378">Hydrolase</keyword>
<dbReference type="Gene3D" id="3.40.50.300">
    <property type="entry name" value="P-loop containing nucleotide triphosphate hydrolases"/>
    <property type="match status" value="1"/>
</dbReference>
<dbReference type="Proteomes" id="UP000075391">
    <property type="component" value="Unassembled WGS sequence"/>
</dbReference>
<dbReference type="AlphaFoldDB" id="A0A150WE05"/>
<evidence type="ECO:0000313" key="13">
    <source>
        <dbReference type="EMBL" id="KYG65169.1"/>
    </source>
</evidence>
<dbReference type="EMBL" id="LUKD01000005">
    <property type="protein sequence ID" value="KYG65169.1"/>
    <property type="molecule type" value="Genomic_DNA"/>
</dbReference>
<dbReference type="GO" id="GO:0003924">
    <property type="term" value="F:GTPase activity"/>
    <property type="evidence" value="ECO:0007669"/>
    <property type="project" value="UniProtKB-UniRule"/>
</dbReference>
<dbReference type="PANTHER" id="PTHR11564:SF5">
    <property type="entry name" value="SIGNAL RECOGNITION PARTICLE SUBUNIT SRP54"/>
    <property type="match status" value="1"/>
</dbReference>
<dbReference type="PANTHER" id="PTHR11564">
    <property type="entry name" value="SIGNAL RECOGNITION PARTICLE 54K PROTEIN SRP54"/>
    <property type="match status" value="1"/>
</dbReference>
<proteinExistence type="inferred from homology"/>
<reference evidence="14 15" key="1">
    <citation type="submission" date="2016-03" db="EMBL/GenBank/DDBJ databases">
        <authorList>
            <person name="Ploux O."/>
        </authorList>
    </citation>
    <scope>NUCLEOTIDE SEQUENCE [LARGE SCALE GENOMIC DNA]</scope>
    <source>
        <strain evidence="12 14">BER2</strain>
        <strain evidence="13 15">EC13</strain>
    </source>
</reference>
<accession>A0A150WE05</accession>
<dbReference type="SMART" id="SM00962">
    <property type="entry name" value="SRP54"/>
    <property type="match status" value="1"/>
</dbReference>
<dbReference type="SUPFAM" id="SSF52540">
    <property type="entry name" value="P-loop containing nucleoside triphosphate hydrolases"/>
    <property type="match status" value="1"/>
</dbReference>
<comment type="subunit">
    <text evidence="10">Part of the signal recognition particle protein translocation system, which is composed of SRP and FtsY.</text>
</comment>
<dbReference type="PROSITE" id="PS00300">
    <property type="entry name" value="SRP54"/>
    <property type="match status" value="1"/>
</dbReference>
<dbReference type="InterPro" id="IPR027417">
    <property type="entry name" value="P-loop_NTPase"/>
</dbReference>
<dbReference type="NCBIfam" id="TIGR00959">
    <property type="entry name" value="ffh"/>
    <property type="match status" value="1"/>
</dbReference>
<dbReference type="GO" id="GO:0006614">
    <property type="term" value="P:SRP-dependent cotranslational protein targeting to membrane"/>
    <property type="evidence" value="ECO:0007669"/>
    <property type="project" value="InterPro"/>
</dbReference>
<feature type="binding site" evidence="10">
    <location>
        <begin position="247"/>
        <end position="250"/>
    </location>
    <ligand>
        <name>GTP</name>
        <dbReference type="ChEBI" id="CHEBI:37565"/>
    </ligand>
</feature>
<dbReference type="InterPro" id="IPR022941">
    <property type="entry name" value="SRP54"/>
</dbReference>
<evidence type="ECO:0000259" key="11">
    <source>
        <dbReference type="PROSITE" id="PS00300"/>
    </source>
</evidence>
<comment type="caution">
    <text evidence="12">The sequence shown here is derived from an EMBL/GenBank/DDBJ whole genome shotgun (WGS) entry which is preliminary data.</text>
</comment>
<dbReference type="InterPro" id="IPR000897">
    <property type="entry name" value="SRP54_GTPase_dom"/>
</dbReference>
<keyword evidence="7 10" id="KW-0733">Signal recognition particle</keyword>
<organism evidence="12 14">
    <name type="scientific">Bdellovibrio bacteriovorus</name>
    <dbReference type="NCBI Taxonomy" id="959"/>
    <lineage>
        <taxon>Bacteria</taxon>
        <taxon>Pseudomonadati</taxon>
        <taxon>Bdellovibrionota</taxon>
        <taxon>Bdellovibrionia</taxon>
        <taxon>Bdellovibrionales</taxon>
        <taxon>Pseudobdellovibrionaceae</taxon>
        <taxon>Bdellovibrio</taxon>
    </lineage>
</organism>
<dbReference type="SUPFAM" id="SSF47446">
    <property type="entry name" value="Signal peptide-binding domain"/>
    <property type="match status" value="1"/>
</dbReference>
<feature type="domain" description="SRP54-type proteins GTP-binding" evidence="11">
    <location>
        <begin position="268"/>
        <end position="281"/>
    </location>
</feature>
<dbReference type="EMBL" id="LUKF01000017">
    <property type="protein sequence ID" value="KYG61141.1"/>
    <property type="molecule type" value="Genomic_DNA"/>
</dbReference>
<dbReference type="CDD" id="cd18539">
    <property type="entry name" value="SRP_G"/>
    <property type="match status" value="1"/>
</dbReference>
<gene>
    <name evidence="10" type="primary">ffh</name>
    <name evidence="12" type="ORF">AZI85_09305</name>
    <name evidence="13" type="ORF">AZI87_11410</name>
</gene>
<evidence type="ECO:0000256" key="9">
    <source>
        <dbReference type="ARBA" id="ARBA00048027"/>
    </source>
</evidence>
<dbReference type="RefSeq" id="WP_063207012.1">
    <property type="nucleotide sequence ID" value="NZ_CP168967.1"/>
</dbReference>
<dbReference type="Proteomes" id="UP000075799">
    <property type="component" value="Unassembled WGS sequence"/>
</dbReference>
<comment type="similarity">
    <text evidence="1 10">Belongs to the GTP-binding SRP family. SRP54 subfamily.</text>
</comment>
<feature type="binding site" evidence="10">
    <location>
        <begin position="106"/>
        <end position="113"/>
    </location>
    <ligand>
        <name>GTP</name>
        <dbReference type="ChEBI" id="CHEBI:37565"/>
    </ligand>
</feature>
<comment type="function">
    <text evidence="10">Involved in targeting and insertion of nascent membrane proteins into the cytoplasmic membrane. Binds to the hydrophobic signal sequence of the ribosome-nascent chain (RNC) as it emerges from the ribosomes. The SRP-RNC complex is then targeted to the cytoplasmic membrane where it interacts with the SRP receptor FtsY.</text>
</comment>
<dbReference type="HAMAP" id="MF_00306">
    <property type="entry name" value="SRP54"/>
    <property type="match status" value="1"/>
</dbReference>
<dbReference type="SMART" id="SM00963">
    <property type="entry name" value="SRP54_N"/>
    <property type="match status" value="1"/>
</dbReference>
<dbReference type="InterPro" id="IPR004125">
    <property type="entry name" value="Signal_recog_particle_SRP54_M"/>
</dbReference>
<protein>
    <recommendedName>
        <fullName evidence="10">Signal recognition particle protein</fullName>
        <ecNumber evidence="10">3.6.5.4</ecNumber>
    </recommendedName>
    <alternativeName>
        <fullName evidence="10">Fifty-four homolog</fullName>
    </alternativeName>
</protein>
<dbReference type="Pfam" id="PF02881">
    <property type="entry name" value="SRP54_N"/>
    <property type="match status" value="1"/>
</dbReference>
<evidence type="ECO:0000256" key="2">
    <source>
        <dbReference type="ARBA" id="ARBA00022490"/>
    </source>
</evidence>
<comment type="domain">
    <text evidence="10">Composed of three domains: the N-terminal N domain, which is responsible for interactions with the ribosome, the central G domain, which binds GTP, and the C-terminal M domain, which binds the RNA and the signal sequence of the RNC.</text>
</comment>
<dbReference type="InterPro" id="IPR003593">
    <property type="entry name" value="AAA+_ATPase"/>
</dbReference>
<evidence type="ECO:0000256" key="1">
    <source>
        <dbReference type="ARBA" id="ARBA00005450"/>
    </source>
</evidence>
<dbReference type="GO" id="GO:0005525">
    <property type="term" value="F:GTP binding"/>
    <property type="evidence" value="ECO:0007669"/>
    <property type="project" value="UniProtKB-UniRule"/>
</dbReference>
<keyword evidence="5 10" id="KW-0694">RNA-binding</keyword>
<keyword evidence="3 10" id="KW-0547">Nucleotide-binding</keyword>
<dbReference type="Pfam" id="PF02978">
    <property type="entry name" value="SRP_SPB"/>
    <property type="match status" value="1"/>
</dbReference>
<name>A0A150WE05_BDEBC</name>
<dbReference type="InterPro" id="IPR042101">
    <property type="entry name" value="SRP54_N_sf"/>
</dbReference>
<evidence type="ECO:0000313" key="14">
    <source>
        <dbReference type="Proteomes" id="UP000075391"/>
    </source>
</evidence>
<dbReference type="Gene3D" id="1.10.260.30">
    <property type="entry name" value="Signal recognition particle, SRP54 subunit, M-domain"/>
    <property type="match status" value="1"/>
</dbReference>
<dbReference type="Pfam" id="PF00448">
    <property type="entry name" value="SRP54"/>
    <property type="match status" value="1"/>
</dbReference>
<evidence type="ECO:0000256" key="5">
    <source>
        <dbReference type="ARBA" id="ARBA00022884"/>
    </source>
</evidence>
<comment type="catalytic activity">
    <reaction evidence="9 10">
        <text>GTP + H2O = GDP + phosphate + H(+)</text>
        <dbReference type="Rhea" id="RHEA:19669"/>
        <dbReference type="ChEBI" id="CHEBI:15377"/>
        <dbReference type="ChEBI" id="CHEBI:15378"/>
        <dbReference type="ChEBI" id="CHEBI:37565"/>
        <dbReference type="ChEBI" id="CHEBI:43474"/>
        <dbReference type="ChEBI" id="CHEBI:58189"/>
        <dbReference type="EC" id="3.6.5.4"/>
    </reaction>
</comment>
<dbReference type="InterPro" id="IPR036225">
    <property type="entry name" value="SRP/SRP_N"/>
</dbReference>
<evidence type="ECO:0000256" key="10">
    <source>
        <dbReference type="HAMAP-Rule" id="MF_00306"/>
    </source>
</evidence>
<evidence type="ECO:0000256" key="3">
    <source>
        <dbReference type="ARBA" id="ARBA00022741"/>
    </source>
</evidence>
<keyword evidence="6 10" id="KW-0342">GTP-binding</keyword>
<evidence type="ECO:0000256" key="7">
    <source>
        <dbReference type="ARBA" id="ARBA00023135"/>
    </source>
</evidence>
<feature type="binding site" evidence="10">
    <location>
        <begin position="189"/>
        <end position="193"/>
    </location>
    <ligand>
        <name>GTP</name>
        <dbReference type="ChEBI" id="CHEBI:37565"/>
    </ligand>
</feature>
<evidence type="ECO:0000256" key="8">
    <source>
        <dbReference type="ARBA" id="ARBA00023274"/>
    </source>
</evidence>
<comment type="subcellular location">
    <subcellularLocation>
        <location evidence="10">Cytoplasm</location>
    </subcellularLocation>
    <text evidence="10">The SRP-RNC complex is targeted to the cytoplasmic membrane.</text>
</comment>
<dbReference type="InterPro" id="IPR036891">
    <property type="entry name" value="Signal_recog_part_SRP54_M_sf"/>
</dbReference>
<evidence type="ECO:0000313" key="12">
    <source>
        <dbReference type="EMBL" id="KYG61141.1"/>
    </source>
</evidence>
<evidence type="ECO:0000256" key="6">
    <source>
        <dbReference type="ARBA" id="ARBA00023134"/>
    </source>
</evidence>